<comment type="similarity">
    <text evidence="1">Belongs to the filamin family.</text>
</comment>
<feature type="repeat" description="Filamin" evidence="3">
    <location>
        <begin position="1"/>
        <end position="98"/>
    </location>
</feature>
<dbReference type="GO" id="GO:0030036">
    <property type="term" value="P:actin cytoskeleton organization"/>
    <property type="evidence" value="ECO:0007669"/>
    <property type="project" value="InterPro"/>
</dbReference>
<dbReference type="AlphaFoldDB" id="A0A1I8FHY2"/>
<name>A0A1I8FHY2_9PLAT</name>
<dbReference type="SMART" id="SM00557">
    <property type="entry name" value="IG_FLMN"/>
    <property type="match status" value="1"/>
</dbReference>
<dbReference type="GO" id="GO:0051015">
    <property type="term" value="F:actin filament binding"/>
    <property type="evidence" value="ECO:0007669"/>
    <property type="project" value="InterPro"/>
</dbReference>
<dbReference type="Pfam" id="PF00630">
    <property type="entry name" value="Filamin"/>
    <property type="match status" value="2"/>
</dbReference>
<dbReference type="PROSITE" id="PS50194">
    <property type="entry name" value="FILAMIN_REPEAT"/>
    <property type="match status" value="2"/>
</dbReference>
<dbReference type="InterPro" id="IPR013783">
    <property type="entry name" value="Ig-like_fold"/>
</dbReference>
<dbReference type="InterPro" id="IPR001298">
    <property type="entry name" value="Filamin/ABP280_rpt"/>
</dbReference>
<reference evidence="6" key="1">
    <citation type="submission" date="2016-11" db="UniProtKB">
        <authorList>
            <consortium name="WormBaseParasite"/>
        </authorList>
    </citation>
    <scope>IDENTIFICATION</scope>
</reference>
<evidence type="ECO:0000256" key="4">
    <source>
        <dbReference type="SAM" id="MobiDB-lite"/>
    </source>
</evidence>
<evidence type="ECO:0000256" key="2">
    <source>
        <dbReference type="ARBA" id="ARBA00022737"/>
    </source>
</evidence>
<dbReference type="InterPro" id="IPR017868">
    <property type="entry name" value="Filamin/ABP280_repeat-like"/>
</dbReference>
<keyword evidence="2" id="KW-0677">Repeat</keyword>
<dbReference type="WBParaSite" id="maker-unitig_33749-snap-gene-0.2-mRNA-1">
    <property type="protein sequence ID" value="maker-unitig_33749-snap-gene-0.2-mRNA-1"/>
    <property type="gene ID" value="maker-unitig_33749-snap-gene-0.2"/>
</dbReference>
<dbReference type="InterPro" id="IPR014756">
    <property type="entry name" value="Ig_E-set"/>
</dbReference>
<dbReference type="Proteomes" id="UP000095280">
    <property type="component" value="Unplaced"/>
</dbReference>
<organism evidence="5 6">
    <name type="scientific">Macrostomum lignano</name>
    <dbReference type="NCBI Taxonomy" id="282301"/>
    <lineage>
        <taxon>Eukaryota</taxon>
        <taxon>Metazoa</taxon>
        <taxon>Spiralia</taxon>
        <taxon>Lophotrochozoa</taxon>
        <taxon>Platyhelminthes</taxon>
        <taxon>Rhabditophora</taxon>
        <taxon>Macrostomorpha</taxon>
        <taxon>Macrostomida</taxon>
        <taxon>Macrostomidae</taxon>
        <taxon>Macrostomum</taxon>
    </lineage>
</organism>
<evidence type="ECO:0000313" key="5">
    <source>
        <dbReference type="Proteomes" id="UP000095280"/>
    </source>
</evidence>
<dbReference type="PANTHER" id="PTHR38537:SF8">
    <property type="entry name" value="FILAMIN-A"/>
    <property type="match status" value="1"/>
</dbReference>
<evidence type="ECO:0000313" key="6">
    <source>
        <dbReference type="WBParaSite" id="maker-unitig_33749-snap-gene-0.2-mRNA-1"/>
    </source>
</evidence>
<dbReference type="PANTHER" id="PTHR38537">
    <property type="entry name" value="JITTERBUG, ISOFORM N"/>
    <property type="match status" value="1"/>
</dbReference>
<accession>A0A1I8FHY2</accession>
<keyword evidence="5" id="KW-1185">Reference proteome</keyword>
<dbReference type="Gene3D" id="2.60.40.10">
    <property type="entry name" value="Immunoglobulins"/>
    <property type="match status" value="3"/>
</dbReference>
<sequence length="237" mass="26219">QPVRGRALRLRATPTKCASLCRPQATVVADTEASIMVDASGGRRRITTSNDSELDIDLEENADGTVSLYYTPRIPGMQAIEIRFGGQLIPDGELQQMVIEEDEIVEKQLARRAIRKSTLASHLTLDQRQGWRHRRFDQDSERRGSPTRNADGRCSFVYRPSEVGQHELQVLMDGEPVAGSPFKFYVDCLGLGHVTAYGPGLCYGRSGSRQISRVVTKEAGPGNGKFHFKCVCHSVAE</sequence>
<evidence type="ECO:0000256" key="1">
    <source>
        <dbReference type="ARBA" id="ARBA00009238"/>
    </source>
</evidence>
<feature type="region of interest" description="Disordered" evidence="4">
    <location>
        <begin position="130"/>
        <end position="151"/>
    </location>
</feature>
<protein>
    <submittedName>
        <fullName evidence="6">ZU5 domain-containing protein</fullName>
    </submittedName>
</protein>
<evidence type="ECO:0000256" key="3">
    <source>
        <dbReference type="PROSITE-ProRule" id="PRU00087"/>
    </source>
</evidence>
<dbReference type="SUPFAM" id="SSF81296">
    <property type="entry name" value="E set domains"/>
    <property type="match status" value="2"/>
</dbReference>
<dbReference type="InterPro" id="IPR044801">
    <property type="entry name" value="Filamin"/>
</dbReference>
<feature type="repeat" description="Filamin" evidence="3">
    <location>
        <begin position="148"/>
        <end position="186"/>
    </location>
</feature>
<proteinExistence type="inferred from homology"/>